<dbReference type="InterPro" id="IPR039748">
    <property type="entry name" value="RPC3"/>
</dbReference>
<comment type="similarity">
    <text evidence="8">Belongs to the RNA polymerase beta chain family.</text>
</comment>
<dbReference type="OMA" id="PTHIANM"/>
<proteinExistence type="inferred from homology"/>
<evidence type="ECO:0000256" key="4">
    <source>
        <dbReference type="ARBA" id="ARBA00022478"/>
    </source>
</evidence>
<dbReference type="Gene3D" id="1.10.10.10">
    <property type="entry name" value="Winged helix-like DNA-binding domain superfamily/Winged helix DNA-binding domain"/>
    <property type="match status" value="2"/>
</dbReference>
<keyword evidence="5 8" id="KW-0804">Transcription</keyword>
<dbReference type="InterPro" id="IPR036388">
    <property type="entry name" value="WH-like_DNA-bd_sf"/>
</dbReference>
<name>A0A1X0S7C3_RHIZD</name>
<gene>
    <name evidence="11" type="ORF">BCV71DRAFT_176321</name>
</gene>
<evidence type="ECO:0000259" key="10">
    <source>
        <dbReference type="Pfam" id="PF22536"/>
    </source>
</evidence>
<protein>
    <recommendedName>
        <fullName evidence="3 8">DNA-directed RNA polymerase III subunit RPC3</fullName>
        <shortName evidence="8">RNA polymerase III subunit C3</shortName>
    </recommendedName>
</protein>
<accession>A0A1X0S7C3</accession>
<evidence type="ECO:0000313" key="12">
    <source>
        <dbReference type="Proteomes" id="UP000242381"/>
    </source>
</evidence>
<evidence type="ECO:0000256" key="5">
    <source>
        <dbReference type="ARBA" id="ARBA00023163"/>
    </source>
</evidence>
<keyword evidence="6 8" id="KW-0539">Nucleus</keyword>
<comment type="subcellular location">
    <subcellularLocation>
        <location evidence="1 8">Nucleus</location>
    </subcellularLocation>
</comment>
<evidence type="ECO:0000256" key="7">
    <source>
        <dbReference type="ARBA" id="ARBA00025127"/>
    </source>
</evidence>
<dbReference type="EMBL" id="KV921298">
    <property type="protein sequence ID" value="ORE20164.1"/>
    <property type="molecule type" value="Genomic_DNA"/>
</dbReference>
<sequence>MAIDQFITAVVSSHSRVSFDGQNGEDEPERCTIMTPRDKRALRLTSQVQSDAVFEPERIGMRMTVEDDLPYEVDPTVFFTLNYEKYNITFRNNMISDYAIDRINRTAGVVIKAFLRNGKDKMKRVKEDMSPPSTPTHIANMLPPELLTRGDIVFPHGSNSNKSCAVATAIEGYVRLLVADQVGFLTPIDECGTGYYAVNFKKLRSNMKKRLFEDYVTERYGKDCCRLIRILLDKDKLTDTQLQRISMIPLHDIRRKLEALFIAGIVEIQEIPRLHDKAANHSFHLWYVPLEKCYDSLIHDIYRIITNLQQRKTEELQKRDWLLGKLSRSDVASNIDLLNEIDKAEVGNMNKVIERIEIAKARLDEMIMVLRDF</sequence>
<reference evidence="11 12" key="1">
    <citation type="journal article" date="2016" name="Proc. Natl. Acad. Sci. U.S.A.">
        <title>Lipid metabolic changes in an early divergent fungus govern the establishment of a mutualistic symbiosis with endobacteria.</title>
        <authorList>
            <person name="Lastovetsky O.A."/>
            <person name="Gaspar M.L."/>
            <person name="Mondo S.J."/>
            <person name="LaButti K.M."/>
            <person name="Sandor L."/>
            <person name="Grigoriev I.V."/>
            <person name="Henry S.A."/>
            <person name="Pawlowska T.E."/>
        </authorList>
    </citation>
    <scope>NUCLEOTIDE SEQUENCE [LARGE SCALE GENOMIC DNA]</scope>
    <source>
        <strain evidence="11 12">ATCC 11559</strain>
    </source>
</reference>
<dbReference type="PANTHER" id="PTHR12949">
    <property type="entry name" value="RNA POLYMERASE III DNA DIRECTED -RELATED"/>
    <property type="match status" value="1"/>
</dbReference>
<evidence type="ECO:0000259" key="9">
    <source>
        <dbReference type="Pfam" id="PF05645"/>
    </source>
</evidence>
<dbReference type="VEuPathDB" id="FungiDB:BCV72DRAFT_231448"/>
<dbReference type="GO" id="GO:0006351">
    <property type="term" value="P:DNA-templated transcription"/>
    <property type="evidence" value="ECO:0007669"/>
    <property type="project" value="InterPro"/>
</dbReference>
<dbReference type="Proteomes" id="UP000242381">
    <property type="component" value="Unassembled WGS sequence"/>
</dbReference>
<evidence type="ECO:0000256" key="3">
    <source>
        <dbReference type="ARBA" id="ARBA00016689"/>
    </source>
</evidence>
<feature type="domain" description="DNA-directed RNA polymerase III subunit RPC3 winged-helix" evidence="10">
    <location>
        <begin position="213"/>
        <end position="288"/>
    </location>
</feature>
<organism evidence="11 12">
    <name type="scientific">Rhizopus microsporus</name>
    <dbReference type="NCBI Taxonomy" id="58291"/>
    <lineage>
        <taxon>Eukaryota</taxon>
        <taxon>Fungi</taxon>
        <taxon>Fungi incertae sedis</taxon>
        <taxon>Mucoromycota</taxon>
        <taxon>Mucoromycotina</taxon>
        <taxon>Mucoromycetes</taxon>
        <taxon>Mucorales</taxon>
        <taxon>Mucorineae</taxon>
        <taxon>Rhizopodaceae</taxon>
        <taxon>Rhizopus</taxon>
    </lineage>
</organism>
<dbReference type="InterPro" id="IPR036390">
    <property type="entry name" value="WH_DNA-bd_sf"/>
</dbReference>
<dbReference type="GO" id="GO:0005666">
    <property type="term" value="C:RNA polymerase III complex"/>
    <property type="evidence" value="ECO:0007669"/>
    <property type="project" value="UniProtKB-UniRule"/>
</dbReference>
<feature type="domain" description="RNA polymerase III Rpc82 C -terminal" evidence="9">
    <location>
        <begin position="57"/>
        <end position="206"/>
    </location>
</feature>
<evidence type="ECO:0000256" key="2">
    <source>
        <dbReference type="ARBA" id="ARBA00011206"/>
    </source>
</evidence>
<dbReference type="AlphaFoldDB" id="A0A1X0S7C3"/>
<dbReference type="GO" id="GO:0003697">
    <property type="term" value="F:single-stranded DNA binding"/>
    <property type="evidence" value="ECO:0007669"/>
    <property type="project" value="UniProtKB-UniRule"/>
</dbReference>
<evidence type="ECO:0000313" key="11">
    <source>
        <dbReference type="EMBL" id="ORE20164.1"/>
    </source>
</evidence>
<comment type="subunit">
    <text evidence="2 8">Component of the RNA polymerase III (Pol III) complex consisting of 17 subunits.</text>
</comment>
<evidence type="ECO:0000256" key="6">
    <source>
        <dbReference type="ARBA" id="ARBA00023242"/>
    </source>
</evidence>
<dbReference type="InterPro" id="IPR008806">
    <property type="entry name" value="RNA_pol_III_Rpc82_C"/>
</dbReference>
<comment type="function">
    <text evidence="7 8">DNA-dependent RNA polymerase catalyzes the transcription of DNA into RNA using the four ribonucleoside triphosphates as substrates. Specific core component of RNA polymerase III which synthesizes small RNAs, such as 5S rRNA and tRNAs.</text>
</comment>
<dbReference type="PANTHER" id="PTHR12949:SF0">
    <property type="entry name" value="DNA-DIRECTED RNA POLYMERASE III SUBUNIT RPC3"/>
    <property type="match status" value="1"/>
</dbReference>
<dbReference type="Pfam" id="PF22536">
    <property type="entry name" value="WHD_POLR3C"/>
    <property type="match status" value="1"/>
</dbReference>
<dbReference type="SUPFAM" id="SSF46785">
    <property type="entry name" value="Winged helix' DNA-binding domain"/>
    <property type="match status" value="1"/>
</dbReference>
<evidence type="ECO:0000256" key="8">
    <source>
        <dbReference type="RuleBase" id="RU367076"/>
    </source>
</evidence>
<dbReference type="InterPro" id="IPR055207">
    <property type="entry name" value="POLR3C_WHD"/>
</dbReference>
<keyword evidence="4 8" id="KW-0240">DNA-directed RNA polymerase</keyword>
<evidence type="ECO:0000256" key="1">
    <source>
        <dbReference type="ARBA" id="ARBA00004123"/>
    </source>
</evidence>
<dbReference type="Pfam" id="PF05645">
    <property type="entry name" value="RNA_pol_Rpc82"/>
    <property type="match status" value="1"/>
</dbReference>